<dbReference type="Proteomes" id="UP001569414">
    <property type="component" value="Unassembled WGS sequence"/>
</dbReference>
<accession>A0ABV4NJX1</accession>
<evidence type="ECO:0000313" key="2">
    <source>
        <dbReference type="Proteomes" id="UP001569414"/>
    </source>
</evidence>
<dbReference type="RefSeq" id="WP_371842644.1">
    <property type="nucleotide sequence ID" value="NZ_JBGMEL010000002.1"/>
</dbReference>
<dbReference type="EMBL" id="JBGMEL010000002">
    <property type="protein sequence ID" value="MFA0789645.1"/>
    <property type="molecule type" value="Genomic_DNA"/>
</dbReference>
<evidence type="ECO:0008006" key="3">
    <source>
        <dbReference type="Google" id="ProtNLM"/>
    </source>
</evidence>
<gene>
    <name evidence="1" type="ORF">ACCI51_03740</name>
</gene>
<dbReference type="InterPro" id="IPR053855">
    <property type="entry name" value="DUF6931"/>
</dbReference>
<proteinExistence type="predicted"/>
<evidence type="ECO:0000313" key="1">
    <source>
        <dbReference type="EMBL" id="MFA0789645.1"/>
    </source>
</evidence>
<reference evidence="1 2" key="1">
    <citation type="submission" date="2024-08" db="EMBL/GenBank/DDBJ databases">
        <authorList>
            <person name="Ishaq N."/>
        </authorList>
    </citation>
    <scope>NUCLEOTIDE SEQUENCE [LARGE SCALE GENOMIC DNA]</scope>
    <source>
        <strain evidence="1 2">JCM 30400</strain>
    </source>
</reference>
<organism evidence="1 2">
    <name type="scientific">Microbulbifer echini</name>
    <dbReference type="NCBI Taxonomy" id="1529067"/>
    <lineage>
        <taxon>Bacteria</taxon>
        <taxon>Pseudomonadati</taxon>
        <taxon>Pseudomonadota</taxon>
        <taxon>Gammaproteobacteria</taxon>
        <taxon>Cellvibrionales</taxon>
        <taxon>Microbulbiferaceae</taxon>
        <taxon>Microbulbifer</taxon>
    </lineage>
</organism>
<comment type="caution">
    <text evidence="1">The sequence shown here is derived from an EMBL/GenBank/DDBJ whole genome shotgun (WGS) entry which is preliminary data.</text>
</comment>
<dbReference type="Pfam" id="PF22011">
    <property type="entry name" value="DUF6931"/>
    <property type="match status" value="1"/>
</dbReference>
<keyword evidence="2" id="KW-1185">Reference proteome</keyword>
<sequence>MTDLIKVQALTAADLLKNFEVSEEAEEHLVLDTAPEVSINQLVEAGLYPDAIKLLAHGLPKREAVWWACLVARDIQSPETDEDNVSALIAAESWAKKPNEETRLKCKILGDKTKHKTPASWAATAASWCHGSLAAEGEPVVEPPEHLYAHAVAGSVTLAAVLSDPVDPSKQFDRYMKQGMDLARGGNGRMEE</sequence>
<protein>
    <recommendedName>
        <fullName evidence="3">Secreted protein</fullName>
    </recommendedName>
</protein>
<name>A0ABV4NJX1_9GAMM</name>